<evidence type="ECO:0000256" key="3">
    <source>
        <dbReference type="SAM" id="Phobius"/>
    </source>
</evidence>
<dbReference type="Proteomes" id="UP000229227">
    <property type="component" value="Unassembled WGS sequence"/>
</dbReference>
<feature type="non-terminal residue" evidence="4">
    <location>
        <position position="71"/>
    </location>
</feature>
<comment type="caution">
    <text evidence="4">The sequence shown here is derived from an EMBL/GenBank/DDBJ whole genome shotgun (WGS) entry which is preliminary data.</text>
</comment>
<gene>
    <name evidence="4" type="ORF">COS91_03480</name>
</gene>
<proteinExistence type="predicted"/>
<name>A0A2M6ZGW6_9BACT</name>
<evidence type="ECO:0000313" key="4">
    <source>
        <dbReference type="EMBL" id="PIU51628.1"/>
    </source>
</evidence>
<keyword evidence="2 3" id="KW-0472">Membrane</keyword>
<organism evidence="4 5">
    <name type="scientific">Candidatus Desantisbacteria bacterium CG07_land_8_20_14_0_80_39_15</name>
    <dbReference type="NCBI Taxonomy" id="1974549"/>
    <lineage>
        <taxon>Bacteria</taxon>
        <taxon>Candidatus Desantisiibacteriota</taxon>
    </lineage>
</organism>
<feature type="transmembrane region" description="Helical" evidence="3">
    <location>
        <begin position="12"/>
        <end position="30"/>
    </location>
</feature>
<dbReference type="GO" id="GO:0071555">
    <property type="term" value="P:cell wall organization"/>
    <property type="evidence" value="ECO:0007669"/>
    <property type="project" value="TreeGrafter"/>
</dbReference>
<keyword evidence="3" id="KW-1133">Transmembrane helix</keyword>
<sequence>MAGKPNKWRFQTCIFILTGLLLVLIIRLYGIQITKHEELKRKALKQQEDIVILEPARGTIYDRNGHKLTIN</sequence>
<dbReference type="PANTHER" id="PTHR30627">
    <property type="entry name" value="PEPTIDOGLYCAN D,D-TRANSPEPTIDASE"/>
    <property type="match status" value="1"/>
</dbReference>
<dbReference type="InterPro" id="IPR050515">
    <property type="entry name" value="Beta-lactam/transpept"/>
</dbReference>
<reference evidence="5" key="1">
    <citation type="submission" date="2017-09" db="EMBL/GenBank/DDBJ databases">
        <title>Depth-based differentiation of microbial function through sediment-hosted aquifers and enrichment of novel symbionts in the deep terrestrial subsurface.</title>
        <authorList>
            <person name="Probst A.J."/>
            <person name="Ladd B."/>
            <person name="Jarett J.K."/>
            <person name="Geller-Mcgrath D.E."/>
            <person name="Sieber C.M.K."/>
            <person name="Emerson J.B."/>
            <person name="Anantharaman K."/>
            <person name="Thomas B.C."/>
            <person name="Malmstrom R."/>
            <person name="Stieglmeier M."/>
            <person name="Klingl A."/>
            <person name="Woyke T."/>
            <person name="Ryan C.M."/>
            <person name="Banfield J.F."/>
        </authorList>
    </citation>
    <scope>NUCLEOTIDE SEQUENCE [LARGE SCALE GENOMIC DNA]</scope>
</reference>
<keyword evidence="3" id="KW-0812">Transmembrane</keyword>
<dbReference type="AlphaFoldDB" id="A0A2M6ZGW6"/>
<evidence type="ECO:0000313" key="5">
    <source>
        <dbReference type="Proteomes" id="UP000229227"/>
    </source>
</evidence>
<dbReference type="EMBL" id="PEWN01000054">
    <property type="protein sequence ID" value="PIU51628.1"/>
    <property type="molecule type" value="Genomic_DNA"/>
</dbReference>
<dbReference type="PANTHER" id="PTHR30627:SF1">
    <property type="entry name" value="PEPTIDOGLYCAN D,D-TRANSPEPTIDASE FTSI"/>
    <property type="match status" value="1"/>
</dbReference>
<dbReference type="Gene3D" id="3.90.1310.10">
    <property type="entry name" value="Penicillin-binding protein 2a (Domain 2)"/>
    <property type="match status" value="1"/>
</dbReference>
<dbReference type="GO" id="GO:0005886">
    <property type="term" value="C:plasma membrane"/>
    <property type="evidence" value="ECO:0007669"/>
    <property type="project" value="TreeGrafter"/>
</dbReference>
<comment type="subcellular location">
    <subcellularLocation>
        <location evidence="1">Membrane</location>
    </subcellularLocation>
</comment>
<protein>
    <recommendedName>
        <fullName evidence="6">Penicillin-binding protein dimerisation domain-containing protein</fullName>
    </recommendedName>
</protein>
<accession>A0A2M6ZGW6</accession>
<dbReference type="GO" id="GO:0008658">
    <property type="term" value="F:penicillin binding"/>
    <property type="evidence" value="ECO:0007669"/>
    <property type="project" value="TreeGrafter"/>
</dbReference>
<evidence type="ECO:0000256" key="1">
    <source>
        <dbReference type="ARBA" id="ARBA00004370"/>
    </source>
</evidence>
<evidence type="ECO:0000256" key="2">
    <source>
        <dbReference type="ARBA" id="ARBA00023136"/>
    </source>
</evidence>
<evidence type="ECO:0008006" key="6">
    <source>
        <dbReference type="Google" id="ProtNLM"/>
    </source>
</evidence>